<dbReference type="RefSeq" id="WP_378476941.1">
    <property type="nucleotide sequence ID" value="NZ_JBHUIW010000004.1"/>
</dbReference>
<evidence type="ECO:0000256" key="7">
    <source>
        <dbReference type="ARBA" id="ARBA00023237"/>
    </source>
</evidence>
<keyword evidence="13" id="KW-0675">Receptor</keyword>
<comment type="similarity">
    <text evidence="8 9">Belongs to the TonB-dependent receptor family.</text>
</comment>
<evidence type="ECO:0000256" key="8">
    <source>
        <dbReference type="PROSITE-ProRule" id="PRU01360"/>
    </source>
</evidence>
<keyword evidence="3 8" id="KW-1134">Transmembrane beta strand</keyword>
<comment type="caution">
    <text evidence="13">The sequence shown here is derived from an EMBL/GenBank/DDBJ whole genome shotgun (WGS) entry which is preliminary data.</text>
</comment>
<evidence type="ECO:0000313" key="14">
    <source>
        <dbReference type="Proteomes" id="UP001597314"/>
    </source>
</evidence>
<evidence type="ECO:0000256" key="4">
    <source>
        <dbReference type="ARBA" id="ARBA00022692"/>
    </source>
</evidence>
<dbReference type="InterPro" id="IPR039426">
    <property type="entry name" value="TonB-dep_rcpt-like"/>
</dbReference>
<evidence type="ECO:0000256" key="6">
    <source>
        <dbReference type="ARBA" id="ARBA00023136"/>
    </source>
</evidence>
<evidence type="ECO:0000259" key="12">
    <source>
        <dbReference type="Pfam" id="PF07715"/>
    </source>
</evidence>
<evidence type="ECO:0000313" key="13">
    <source>
        <dbReference type="EMBL" id="MFD2181762.1"/>
    </source>
</evidence>
<keyword evidence="7 8" id="KW-0998">Cell outer membrane</keyword>
<dbReference type="PANTHER" id="PTHR30069">
    <property type="entry name" value="TONB-DEPENDENT OUTER MEMBRANE RECEPTOR"/>
    <property type="match status" value="1"/>
</dbReference>
<evidence type="ECO:0000259" key="11">
    <source>
        <dbReference type="Pfam" id="PF00593"/>
    </source>
</evidence>
<keyword evidence="13" id="KW-0378">Hydrolase</keyword>
<dbReference type="PROSITE" id="PS51257">
    <property type="entry name" value="PROKAR_LIPOPROTEIN"/>
    <property type="match status" value="1"/>
</dbReference>
<keyword evidence="4 8" id="KW-0812">Transmembrane</keyword>
<dbReference type="InterPro" id="IPR012910">
    <property type="entry name" value="Plug_dom"/>
</dbReference>
<dbReference type="GO" id="GO:0016787">
    <property type="term" value="F:hydrolase activity"/>
    <property type="evidence" value="ECO:0007669"/>
    <property type="project" value="UniProtKB-KW"/>
</dbReference>
<dbReference type="Gene3D" id="2.170.130.10">
    <property type="entry name" value="TonB-dependent receptor, plug domain"/>
    <property type="match status" value="1"/>
</dbReference>
<keyword evidence="2 8" id="KW-0813">Transport</keyword>
<evidence type="ECO:0000256" key="5">
    <source>
        <dbReference type="ARBA" id="ARBA00023077"/>
    </source>
</evidence>
<dbReference type="InterPro" id="IPR036942">
    <property type="entry name" value="Beta-barrel_TonB_sf"/>
</dbReference>
<protein>
    <submittedName>
        <fullName evidence="13">TonB-dependent receptor family protein</fullName>
    </submittedName>
</protein>
<evidence type="ECO:0000256" key="1">
    <source>
        <dbReference type="ARBA" id="ARBA00004571"/>
    </source>
</evidence>
<feature type="domain" description="TonB-dependent receptor plug" evidence="12">
    <location>
        <begin position="72"/>
        <end position="180"/>
    </location>
</feature>
<dbReference type="PANTHER" id="PTHR30069:SF28">
    <property type="entry name" value="TONB-DEPENDENT RECEPTOR YNCD-RELATED"/>
    <property type="match status" value="1"/>
</dbReference>
<dbReference type="EMBL" id="JBHUIW010000004">
    <property type="protein sequence ID" value="MFD2181762.1"/>
    <property type="molecule type" value="Genomic_DNA"/>
</dbReference>
<feature type="signal peptide" evidence="10">
    <location>
        <begin position="1"/>
        <end position="25"/>
    </location>
</feature>
<dbReference type="Pfam" id="PF00593">
    <property type="entry name" value="TonB_dep_Rec_b-barrel"/>
    <property type="match status" value="1"/>
</dbReference>
<keyword evidence="5 9" id="KW-0798">TonB box</keyword>
<evidence type="ECO:0000256" key="10">
    <source>
        <dbReference type="SAM" id="SignalP"/>
    </source>
</evidence>
<gene>
    <name evidence="13" type="ORF">ACFSOX_06330</name>
</gene>
<evidence type="ECO:0000256" key="3">
    <source>
        <dbReference type="ARBA" id="ARBA00022452"/>
    </source>
</evidence>
<dbReference type="Proteomes" id="UP001597314">
    <property type="component" value="Unassembled WGS sequence"/>
</dbReference>
<organism evidence="13 14">
    <name type="scientific">Rhodoplanes azumiensis</name>
    <dbReference type="NCBI Taxonomy" id="1897628"/>
    <lineage>
        <taxon>Bacteria</taxon>
        <taxon>Pseudomonadati</taxon>
        <taxon>Pseudomonadota</taxon>
        <taxon>Alphaproteobacteria</taxon>
        <taxon>Hyphomicrobiales</taxon>
        <taxon>Nitrobacteraceae</taxon>
        <taxon>Rhodoplanes</taxon>
    </lineage>
</organism>
<feature type="domain" description="TonB-dependent receptor-like beta-barrel" evidence="11">
    <location>
        <begin position="282"/>
        <end position="670"/>
    </location>
</feature>
<dbReference type="SUPFAM" id="SSF56935">
    <property type="entry name" value="Porins"/>
    <property type="match status" value="1"/>
</dbReference>
<dbReference type="Gene3D" id="2.40.170.20">
    <property type="entry name" value="TonB-dependent receptor, beta-barrel domain"/>
    <property type="match status" value="1"/>
</dbReference>
<sequence>MSRLIRALCAASAAAAACSPASTLAQSTALPPLVVEGAAGTTPAASPATATAPAGATSLTVPTTAQAEAALSRVPGAVAVVPDTAFKTGPARTAKDILDYVPGVWIEPKWGDDSRLSIRGSGLSRNFHLRGVQLTMDGIPINTSDGYGDFQEIDPTAYRYVEVFKGANGLRFGANALGGAVNFVVPTGRDATALDTRIDAGGFGFVRGQAAVGGAAGPWDAFATVSSSMQDGYREHSWGNAERASGNVGYRVSPDVETRLYVNANSVRQRIPGEVTKAQALSSPRTAAVNNLTNDWQRNIDTLRLASRTTVKRDGTVFEFGAFGVDRHLMHPIYQWLDYRYEDYGGFARAVDERLLLGHRNRFTLGANVLNGTIRADQYVNTGGQKGALTSSRIQRPENYTAYAENAFYVVPTVSLIAGAQYLYAVREQEVRFSTNGDLNGRATYSVWSPKVGVLWDVAPDWQVFGNVSRSAEVPSFGESVSPNATNPTLPNIPFWAIRPQRATTVEIGTRGRRPDVSWDVALYRAEISNELMCLYSSFGSCNVTNADRTVHQGVELGLGVSLLKSLLVQAGEPDRLWLQLAYTYNDFRFDGDARFGDNRLPGAPPHILKAELLYKHPGGYAFGPTLEWVPQAYFVDSANTLSTDAYLLWGLKAAYDDGTISAYVEGRNLSDVSYISSASIIDRATTASALFNPGTGRAVYAGLRWRM</sequence>
<dbReference type="InterPro" id="IPR000531">
    <property type="entry name" value="Beta-barrel_TonB"/>
</dbReference>
<accession>A0ABW5AI36</accession>
<keyword evidence="10" id="KW-0732">Signal</keyword>
<dbReference type="Pfam" id="PF07715">
    <property type="entry name" value="Plug"/>
    <property type="match status" value="1"/>
</dbReference>
<comment type="subcellular location">
    <subcellularLocation>
        <location evidence="1 8">Cell outer membrane</location>
        <topology evidence="1 8">Multi-pass membrane protein</topology>
    </subcellularLocation>
</comment>
<keyword evidence="6 8" id="KW-0472">Membrane</keyword>
<proteinExistence type="inferred from homology"/>
<evidence type="ECO:0000256" key="9">
    <source>
        <dbReference type="RuleBase" id="RU003357"/>
    </source>
</evidence>
<name>A0ABW5AI36_9BRAD</name>
<dbReference type="InterPro" id="IPR037066">
    <property type="entry name" value="Plug_dom_sf"/>
</dbReference>
<dbReference type="PROSITE" id="PS52016">
    <property type="entry name" value="TONB_DEPENDENT_REC_3"/>
    <property type="match status" value="1"/>
</dbReference>
<feature type="chain" id="PRO_5045576286" evidence="10">
    <location>
        <begin position="26"/>
        <end position="708"/>
    </location>
</feature>
<evidence type="ECO:0000256" key="2">
    <source>
        <dbReference type="ARBA" id="ARBA00022448"/>
    </source>
</evidence>
<keyword evidence="14" id="KW-1185">Reference proteome</keyword>
<reference evidence="14" key="1">
    <citation type="journal article" date="2019" name="Int. J. Syst. Evol. Microbiol.">
        <title>The Global Catalogue of Microorganisms (GCM) 10K type strain sequencing project: providing services to taxonomists for standard genome sequencing and annotation.</title>
        <authorList>
            <consortium name="The Broad Institute Genomics Platform"/>
            <consortium name="The Broad Institute Genome Sequencing Center for Infectious Disease"/>
            <person name="Wu L."/>
            <person name="Ma J."/>
        </authorList>
    </citation>
    <scope>NUCLEOTIDE SEQUENCE [LARGE SCALE GENOMIC DNA]</scope>
    <source>
        <strain evidence="14">CGMCC 1.6774</strain>
    </source>
</reference>